<dbReference type="Pfam" id="PF08751">
    <property type="entry name" value="TrwC"/>
    <property type="match status" value="1"/>
</dbReference>
<feature type="domain" description="TrwC relaxase" evidence="1">
    <location>
        <begin position="8"/>
        <end position="191"/>
    </location>
</feature>
<dbReference type="NCBIfam" id="NF041492">
    <property type="entry name" value="MobF"/>
    <property type="match status" value="1"/>
</dbReference>
<accession>A0A0C1QJ54</accession>
<evidence type="ECO:0000259" key="1">
    <source>
        <dbReference type="Pfam" id="PF08751"/>
    </source>
</evidence>
<reference evidence="2 3" key="1">
    <citation type="submission" date="2014-11" db="EMBL/GenBank/DDBJ databases">
        <title>A Rickettsiales Symbiont of Amoebae With Ancient Features.</title>
        <authorList>
            <person name="Schulz F."/>
            <person name="Martijn J."/>
            <person name="Wascher F."/>
            <person name="Kostanjsek R."/>
            <person name="Ettema T.J."/>
            <person name="Horn M."/>
        </authorList>
    </citation>
    <scope>NUCLEOTIDE SEQUENCE [LARGE SCALE GENOMIC DNA]</scope>
    <source>
        <strain evidence="2 3">UWC36</strain>
    </source>
</reference>
<dbReference type="STRING" id="86105.NF27_IP00010"/>
<evidence type="ECO:0000313" key="2">
    <source>
        <dbReference type="EMBL" id="KIE04233.1"/>
    </source>
</evidence>
<feature type="non-terminal residue" evidence="2">
    <location>
        <position position="285"/>
    </location>
</feature>
<evidence type="ECO:0000313" key="3">
    <source>
        <dbReference type="Proteomes" id="UP000031258"/>
    </source>
</evidence>
<dbReference type="EMBL" id="JSWE01000208">
    <property type="protein sequence ID" value="KIE04233.1"/>
    <property type="molecule type" value="Genomic_DNA"/>
</dbReference>
<dbReference type="AlphaFoldDB" id="A0A0C1QJ54"/>
<gene>
    <name evidence="2" type="ORF">NF27_IP00010</name>
</gene>
<organism evidence="2 3">
    <name type="scientific">Candidatus Jidaibacter acanthamoebae</name>
    <dbReference type="NCBI Taxonomy" id="86105"/>
    <lineage>
        <taxon>Bacteria</taxon>
        <taxon>Pseudomonadati</taxon>
        <taxon>Pseudomonadota</taxon>
        <taxon>Alphaproteobacteria</taxon>
        <taxon>Rickettsiales</taxon>
        <taxon>Candidatus Midichloriaceae</taxon>
        <taxon>Candidatus Jidaibacter</taxon>
    </lineage>
</organism>
<dbReference type="InterPro" id="IPR014862">
    <property type="entry name" value="TrwC"/>
</dbReference>
<dbReference type="Proteomes" id="UP000031258">
    <property type="component" value="Unassembled WGS sequence"/>
</dbReference>
<dbReference type="SUPFAM" id="SSF55464">
    <property type="entry name" value="Origin of replication-binding domain, RBD-like"/>
    <property type="match status" value="1"/>
</dbReference>
<sequence>MLINASVEEKRALDKALNNALSKTLSFVEKEGFIITRSQKGGTEREPADKLTFATFKHTTNRNLEPQVHVHCFLANAAKGKDGKYRSIVLDTLFENNKFIGQVFRNELALEVKNSGYDIRTTKLSDGSSSFELTKINPKLIEAFSTRRKEIERLCKELGVTTKEGRDAVVINSRKAKRLVKEEDLLNTWKEVQSNILKKVEKEEQLHKVDSQELEQNKSIFSKIIDKLFKAEEIEEKQMSLTTKELAMLCIEDVSYTESVFTQPELISRVLKYSIGNASTTEIQK</sequence>
<dbReference type="OrthoDB" id="98563at2"/>
<comment type="caution">
    <text evidence="2">The sequence shown here is derived from an EMBL/GenBank/DDBJ whole genome shotgun (WGS) entry which is preliminary data.</text>
</comment>
<name>A0A0C1QJ54_9RICK</name>
<keyword evidence="3" id="KW-1185">Reference proteome</keyword>
<proteinExistence type="predicted"/>
<protein>
    <recommendedName>
        <fullName evidence="1">TrwC relaxase domain-containing protein</fullName>
    </recommendedName>
</protein>